<feature type="transmembrane region" description="Helical" evidence="1">
    <location>
        <begin position="316"/>
        <end position="334"/>
    </location>
</feature>
<dbReference type="EMBL" id="UESZ01000001">
    <property type="protein sequence ID" value="SSA34890.1"/>
    <property type="molecule type" value="Genomic_DNA"/>
</dbReference>
<evidence type="ECO:0008006" key="4">
    <source>
        <dbReference type="Google" id="ProtNLM"/>
    </source>
</evidence>
<evidence type="ECO:0000313" key="2">
    <source>
        <dbReference type="EMBL" id="SSA34890.1"/>
    </source>
</evidence>
<feature type="transmembrane region" description="Helical" evidence="1">
    <location>
        <begin position="15"/>
        <end position="35"/>
    </location>
</feature>
<keyword evidence="3" id="KW-1185">Reference proteome</keyword>
<feature type="transmembrane region" description="Helical" evidence="1">
    <location>
        <begin position="407"/>
        <end position="427"/>
    </location>
</feature>
<dbReference type="RefSeq" id="WP_109685794.1">
    <property type="nucleotide sequence ID" value="NZ_QGDN01000001.1"/>
</dbReference>
<feature type="transmembrane region" description="Helical" evidence="1">
    <location>
        <begin position="341"/>
        <end position="363"/>
    </location>
</feature>
<feature type="transmembrane region" description="Helical" evidence="1">
    <location>
        <begin position="466"/>
        <end position="487"/>
    </location>
</feature>
<dbReference type="PANTHER" id="PTHR38454">
    <property type="entry name" value="INTEGRAL MEMBRANE PROTEIN-RELATED"/>
    <property type="match status" value="1"/>
</dbReference>
<evidence type="ECO:0000256" key="1">
    <source>
        <dbReference type="SAM" id="Phobius"/>
    </source>
</evidence>
<feature type="transmembrane region" description="Helical" evidence="1">
    <location>
        <begin position="200"/>
        <end position="216"/>
    </location>
</feature>
<dbReference type="InterPro" id="IPR018580">
    <property type="entry name" value="Uncharacterised_YfhO"/>
</dbReference>
<gene>
    <name evidence="2" type="ORF">SAMN04489750_2222</name>
</gene>
<evidence type="ECO:0000313" key="3">
    <source>
        <dbReference type="Proteomes" id="UP000250028"/>
    </source>
</evidence>
<keyword evidence="1" id="KW-0472">Membrane</keyword>
<reference evidence="3" key="1">
    <citation type="submission" date="2016-10" db="EMBL/GenBank/DDBJ databases">
        <authorList>
            <person name="Varghese N."/>
            <person name="Submissions S."/>
        </authorList>
    </citation>
    <scope>NUCLEOTIDE SEQUENCE [LARGE SCALE GENOMIC DNA]</scope>
    <source>
        <strain evidence="3">DSM 22951</strain>
    </source>
</reference>
<feature type="transmembrane region" description="Helical" evidence="1">
    <location>
        <begin position="247"/>
        <end position="273"/>
    </location>
</feature>
<organism evidence="2 3">
    <name type="scientific">Branchiibius hedensis</name>
    <dbReference type="NCBI Taxonomy" id="672460"/>
    <lineage>
        <taxon>Bacteria</taxon>
        <taxon>Bacillati</taxon>
        <taxon>Actinomycetota</taxon>
        <taxon>Actinomycetes</taxon>
        <taxon>Micrococcales</taxon>
        <taxon>Dermacoccaceae</taxon>
        <taxon>Branchiibius</taxon>
    </lineage>
</organism>
<feature type="transmembrane region" description="Helical" evidence="1">
    <location>
        <begin position="439"/>
        <end position="459"/>
    </location>
</feature>
<feature type="transmembrane region" description="Helical" evidence="1">
    <location>
        <begin position="720"/>
        <end position="743"/>
    </location>
</feature>
<dbReference type="OrthoDB" id="5139172at2"/>
<feature type="transmembrane region" description="Helical" evidence="1">
    <location>
        <begin position="375"/>
        <end position="395"/>
    </location>
</feature>
<protein>
    <recommendedName>
        <fullName evidence="4">Membrane protein YfhO</fullName>
    </recommendedName>
</protein>
<feature type="transmembrane region" description="Helical" evidence="1">
    <location>
        <begin position="109"/>
        <end position="135"/>
    </location>
</feature>
<dbReference type="Proteomes" id="UP000250028">
    <property type="component" value="Unassembled WGS sequence"/>
</dbReference>
<accession>A0A2Y8ZR69</accession>
<keyword evidence="1" id="KW-1133">Transmembrane helix</keyword>
<proteinExistence type="predicted"/>
<dbReference type="PANTHER" id="PTHR38454:SF1">
    <property type="entry name" value="INTEGRAL MEMBRANE PROTEIN"/>
    <property type="match status" value="1"/>
</dbReference>
<dbReference type="AlphaFoldDB" id="A0A2Y8ZR69"/>
<feature type="transmembrane region" description="Helical" evidence="1">
    <location>
        <begin position="222"/>
        <end position="240"/>
    </location>
</feature>
<sequence>MTAPQGRTGRLRSPAVISVLCVTVVVLLANASYLLRIRTDNPMLYYSGLGDPEPGLVYGATTIDANYGWTVQALGHLAATTWFDGQVPLWNLYEGLGQPLAGEMQSAALFLPFILLQALPGGAFLMHVVLEFVAAFTMLGFLRSLRLSWTAATAGACIFGLNGAFSVMTNAPFNPIAFLPMALWGVELIGRAVREHRRPALGLWVLAFAFAFMLFAGFPETALLEGLFTAGWAFVRLTSLPGRRRPFAGWTVLAVVAGVALALPAIVAFTHFLSFGFTGYHEGNANDFAYPGAKITSLALPYAVGATGNAISHGQAGYLTLVTLIAAVVGLLGRRSRMMQAFLVLVVTILVLNMFGLSLAQHVVNAVPGLRNILVAKYGLILIEFAVAICAAYGIDDLRNATVRRWTVLLAAVLAVGYAVTALVFAAREGVLVNHRWTAAAMTWTTVACACLVVLFLLVRSRPARAHVLALAAAGIVVVNAAGTYAVPQLSASPNKGVDLAPVEFLQANLGTSRFFTLGPIEANYGSYWRIAQLNANDLPVPQKYADLVINELRPDNWSSLSPFVRGQYIPYRLVVHNQSVKVQRILLAGYGEKQAVYRQAGVKYLVTRPGVVTPADAQKYDLTKAFSNGTADIWYDAKSSPYYTTTAGCTVQQQTLSDVTLDCPQATTLVRRQLSSPGWTATINGTAHHVADSKSQLYQSISVPAGKSTVSFSYRPAHFVPAVAISLFVVLLMVLNALYWLVRRRRVAQPGNRST</sequence>
<feature type="transmembrane region" description="Helical" evidence="1">
    <location>
        <begin position="147"/>
        <end position="167"/>
    </location>
</feature>
<name>A0A2Y8ZR69_9MICO</name>
<keyword evidence="1" id="KW-0812">Transmembrane</keyword>